<dbReference type="AlphaFoldDB" id="A0A8H5FUC4"/>
<evidence type="ECO:0000256" key="4">
    <source>
        <dbReference type="SAM" id="MobiDB-lite"/>
    </source>
</evidence>
<dbReference type="GO" id="GO:0006417">
    <property type="term" value="P:regulation of translation"/>
    <property type="evidence" value="ECO:0007669"/>
    <property type="project" value="TreeGrafter"/>
</dbReference>
<feature type="compositionally biased region" description="Low complexity" evidence="4">
    <location>
        <begin position="47"/>
        <end position="57"/>
    </location>
</feature>
<feature type="compositionally biased region" description="Basic and acidic residues" evidence="4">
    <location>
        <begin position="589"/>
        <end position="601"/>
    </location>
</feature>
<dbReference type="PANTHER" id="PTHR13389:SF0">
    <property type="entry name" value="PUMILIO HOMOLOG 3"/>
    <property type="match status" value="1"/>
</dbReference>
<comment type="caution">
    <text evidence="6">The sequence shown here is derived from an EMBL/GenBank/DDBJ whole genome shotgun (WGS) entry which is preliminary data.</text>
</comment>
<keyword evidence="2" id="KW-0694">RNA-binding</keyword>
<dbReference type="Proteomes" id="UP000559256">
    <property type="component" value="Unassembled WGS sequence"/>
</dbReference>
<dbReference type="SUPFAM" id="SSF48371">
    <property type="entry name" value="ARM repeat"/>
    <property type="match status" value="1"/>
</dbReference>
<feature type="region of interest" description="Disordered" evidence="4">
    <location>
        <begin position="573"/>
        <end position="601"/>
    </location>
</feature>
<name>A0A8H5FUC4_9AGAR</name>
<accession>A0A8H5FUC4</accession>
<gene>
    <name evidence="6" type="ORF">D9758_012725</name>
</gene>
<evidence type="ECO:0000259" key="5">
    <source>
        <dbReference type="Pfam" id="PF08144"/>
    </source>
</evidence>
<dbReference type="OrthoDB" id="497380at2759"/>
<organism evidence="6 7">
    <name type="scientific">Tetrapyrgos nigripes</name>
    <dbReference type="NCBI Taxonomy" id="182062"/>
    <lineage>
        <taxon>Eukaryota</taxon>
        <taxon>Fungi</taxon>
        <taxon>Dikarya</taxon>
        <taxon>Basidiomycota</taxon>
        <taxon>Agaricomycotina</taxon>
        <taxon>Agaricomycetes</taxon>
        <taxon>Agaricomycetidae</taxon>
        <taxon>Agaricales</taxon>
        <taxon>Marasmiineae</taxon>
        <taxon>Marasmiaceae</taxon>
        <taxon>Tetrapyrgos</taxon>
    </lineage>
</organism>
<dbReference type="InterPro" id="IPR011989">
    <property type="entry name" value="ARM-like"/>
</dbReference>
<keyword evidence="7" id="KW-1185">Reference proteome</keyword>
<dbReference type="GO" id="GO:0003729">
    <property type="term" value="F:mRNA binding"/>
    <property type="evidence" value="ECO:0007669"/>
    <property type="project" value="TreeGrafter"/>
</dbReference>
<dbReference type="EMBL" id="JAACJM010000083">
    <property type="protein sequence ID" value="KAF5349033.1"/>
    <property type="molecule type" value="Genomic_DNA"/>
</dbReference>
<feature type="compositionally biased region" description="Gly residues" evidence="4">
    <location>
        <begin position="577"/>
        <end position="588"/>
    </location>
</feature>
<dbReference type="InterPro" id="IPR040059">
    <property type="entry name" value="PUM3"/>
</dbReference>
<sequence length="859" mass="94798">MPSLVSTQKGSKKRSATDGDGPVLKKKKLATEKIKTKSKSDSKLKAKSTSSTTSKATTTKKKGEEDIKPKRSRPITKDDEDDEEQDSDDEDEDRGDDEDFAVDDEDEYAMNVDGEDDEGLKITKDPNGSSCSSSLSPTNTSPASREAHQNQRALTAHRKSLKPHASLLSQAKSHWALARAQSISSSERQKHIKNLMDVIRGNIKDIVFKHDASRVIQTVVKYGGKEDREEVARELEGCWKDLACSRYSKFLVTKLLRLLPSSPLRHSIYLSLSQHGVIKLLLHREASSVLADAFEMYANAYEKGILVREFYGKEVNLFDTTSSGLNSLLKSGKSSKKGSAEMSAVSEEERTKVTKGLAGILEGADVEKKKRVLKALKENLENLFNNPDKGAIDHLIVHRALWEYLEGVNALLPDATPADSAEKEKLRREVFELILPHLPSLAHTPSGSRIIREFIARGSAKDRKNIIKAIKPYVVKMVGDEEACMVLWGVWDCVDDTKLIQKSITTPLFTPVAPAISLGSSSSSSSASQITHIHTLLSTPSGRRTVLYLIVPRASRHFPPGMVRSLLEVDEVRDRGSGGGGTEGGGGTSKKDPLVRQKEVREGASRELVEFVEGSLRMYLNGKGKEKETEKVQPKTKEMSKDVTTPTNKGKEKLTGLEILSDPAISLVTLEILLYAEISSGDDKGDETKELKKGAMKALCEVLRTPYPSSDSDSSSSTHLIDTPHISRLYKTLLQGGHYNHQTKAVEKVDRRIWDAKAFGVEFVRTVGGEGEDEDEDEDEVEKGNVIVDMCTKGERGGAFVVAELIGALVQEGGEKDEETEAKEAREKLKMWFTKEVKQEIEKGEGKGKKVLLERLEML</sequence>
<evidence type="ECO:0000256" key="3">
    <source>
        <dbReference type="PROSITE-ProRule" id="PRU00317"/>
    </source>
</evidence>
<evidence type="ECO:0000256" key="2">
    <source>
        <dbReference type="ARBA" id="ARBA00022884"/>
    </source>
</evidence>
<dbReference type="Pfam" id="PF08144">
    <property type="entry name" value="CPL"/>
    <property type="match status" value="2"/>
</dbReference>
<feature type="repeat" description="Pumilio" evidence="3">
    <location>
        <begin position="432"/>
        <end position="468"/>
    </location>
</feature>
<feature type="domain" description="CPL" evidence="5">
    <location>
        <begin position="541"/>
        <end position="621"/>
    </location>
</feature>
<feature type="compositionally biased region" description="Low complexity" evidence="4">
    <location>
        <begin position="129"/>
        <end position="144"/>
    </location>
</feature>
<dbReference type="InterPro" id="IPR012959">
    <property type="entry name" value="CPL_dom"/>
</dbReference>
<dbReference type="SMART" id="SM00025">
    <property type="entry name" value="Pumilio"/>
    <property type="match status" value="5"/>
</dbReference>
<feature type="region of interest" description="Disordered" evidence="4">
    <location>
        <begin position="623"/>
        <end position="649"/>
    </location>
</feature>
<dbReference type="PANTHER" id="PTHR13389">
    <property type="entry name" value="PUMILIO HOMOLOG 3"/>
    <property type="match status" value="1"/>
</dbReference>
<evidence type="ECO:0000313" key="6">
    <source>
        <dbReference type="EMBL" id="KAF5349033.1"/>
    </source>
</evidence>
<feature type="compositionally biased region" description="Basic and acidic residues" evidence="4">
    <location>
        <begin position="623"/>
        <end position="641"/>
    </location>
</feature>
<feature type="compositionally biased region" description="Basic and acidic residues" evidence="4">
    <location>
        <begin position="29"/>
        <end position="44"/>
    </location>
</feature>
<reference evidence="6 7" key="1">
    <citation type="journal article" date="2020" name="ISME J.">
        <title>Uncovering the hidden diversity of litter-decomposition mechanisms in mushroom-forming fungi.</title>
        <authorList>
            <person name="Floudas D."/>
            <person name="Bentzer J."/>
            <person name="Ahren D."/>
            <person name="Johansson T."/>
            <person name="Persson P."/>
            <person name="Tunlid A."/>
        </authorList>
    </citation>
    <scope>NUCLEOTIDE SEQUENCE [LARGE SCALE GENOMIC DNA]</scope>
    <source>
        <strain evidence="6 7">CBS 291.85</strain>
    </source>
</reference>
<dbReference type="InterPro" id="IPR016024">
    <property type="entry name" value="ARM-type_fold"/>
</dbReference>
<keyword evidence="1" id="KW-0677">Repeat</keyword>
<dbReference type="Gene3D" id="1.25.10.10">
    <property type="entry name" value="Leucine-rich Repeat Variant"/>
    <property type="match status" value="2"/>
</dbReference>
<feature type="compositionally biased region" description="Acidic residues" evidence="4">
    <location>
        <begin position="78"/>
        <end position="118"/>
    </location>
</feature>
<protein>
    <recommendedName>
        <fullName evidence="5">CPL domain-containing protein</fullName>
    </recommendedName>
</protein>
<dbReference type="PROSITE" id="PS50302">
    <property type="entry name" value="PUM"/>
    <property type="match status" value="1"/>
</dbReference>
<feature type="region of interest" description="Disordered" evidence="4">
    <location>
        <begin position="1"/>
        <end position="156"/>
    </location>
</feature>
<proteinExistence type="predicted"/>
<evidence type="ECO:0000313" key="7">
    <source>
        <dbReference type="Proteomes" id="UP000559256"/>
    </source>
</evidence>
<feature type="domain" description="CPL" evidence="5">
    <location>
        <begin position="658"/>
        <end position="744"/>
    </location>
</feature>
<evidence type="ECO:0000256" key="1">
    <source>
        <dbReference type="ARBA" id="ARBA00022737"/>
    </source>
</evidence>
<dbReference type="GO" id="GO:0005730">
    <property type="term" value="C:nucleolus"/>
    <property type="evidence" value="ECO:0007669"/>
    <property type="project" value="TreeGrafter"/>
</dbReference>
<dbReference type="InterPro" id="IPR001313">
    <property type="entry name" value="Pumilio_RNA-bd_rpt"/>
</dbReference>